<protein>
    <recommendedName>
        <fullName evidence="1">Fatty acyl-CoA reductase</fullName>
        <ecNumber evidence="1">1.2.1.84</ecNumber>
    </recommendedName>
</protein>
<dbReference type="AlphaFoldDB" id="A0AA38MLC0"/>
<dbReference type="EC" id="1.2.1.84" evidence="1"/>
<name>A0AA38MLC0_9CUCU</name>
<dbReference type="InterPro" id="IPR026055">
    <property type="entry name" value="FAR"/>
</dbReference>
<comment type="similarity">
    <text evidence="1">Belongs to the fatty acyl-CoA reductase family.</text>
</comment>
<gene>
    <name evidence="3" type="ORF">Zmor_004805</name>
</gene>
<dbReference type="InterPro" id="IPR036291">
    <property type="entry name" value="NAD(P)-bd_dom_sf"/>
</dbReference>
<dbReference type="GO" id="GO:0005777">
    <property type="term" value="C:peroxisome"/>
    <property type="evidence" value="ECO:0007669"/>
    <property type="project" value="TreeGrafter"/>
</dbReference>
<evidence type="ECO:0000313" key="4">
    <source>
        <dbReference type="Proteomes" id="UP001168821"/>
    </source>
</evidence>
<dbReference type="Pfam" id="PF07993">
    <property type="entry name" value="NAD_binding_4"/>
    <property type="match status" value="1"/>
</dbReference>
<dbReference type="EMBL" id="JALNTZ010000002">
    <property type="protein sequence ID" value="KAJ3660354.1"/>
    <property type="molecule type" value="Genomic_DNA"/>
</dbReference>
<dbReference type="Proteomes" id="UP001168821">
    <property type="component" value="Unassembled WGS sequence"/>
</dbReference>
<keyword evidence="1" id="KW-0443">Lipid metabolism</keyword>
<dbReference type="GO" id="GO:0035336">
    <property type="term" value="P:long-chain fatty-acyl-CoA metabolic process"/>
    <property type="evidence" value="ECO:0007669"/>
    <property type="project" value="TreeGrafter"/>
</dbReference>
<comment type="caution">
    <text evidence="3">The sequence shown here is derived from an EMBL/GenBank/DDBJ whole genome shotgun (WGS) entry which is preliminary data.</text>
</comment>
<dbReference type="PANTHER" id="PTHR11011:SF12">
    <property type="entry name" value="FATTY ACYL-COA REDUCTASE"/>
    <property type="match status" value="1"/>
</dbReference>
<evidence type="ECO:0000313" key="3">
    <source>
        <dbReference type="EMBL" id="KAJ3660354.1"/>
    </source>
</evidence>
<organism evidence="3 4">
    <name type="scientific">Zophobas morio</name>
    <dbReference type="NCBI Taxonomy" id="2755281"/>
    <lineage>
        <taxon>Eukaryota</taxon>
        <taxon>Metazoa</taxon>
        <taxon>Ecdysozoa</taxon>
        <taxon>Arthropoda</taxon>
        <taxon>Hexapoda</taxon>
        <taxon>Insecta</taxon>
        <taxon>Pterygota</taxon>
        <taxon>Neoptera</taxon>
        <taxon>Endopterygota</taxon>
        <taxon>Coleoptera</taxon>
        <taxon>Polyphaga</taxon>
        <taxon>Cucujiformia</taxon>
        <taxon>Tenebrionidae</taxon>
        <taxon>Zophobas</taxon>
    </lineage>
</organism>
<dbReference type="Gene3D" id="3.40.50.720">
    <property type="entry name" value="NAD(P)-binding Rossmann-like Domain"/>
    <property type="match status" value="1"/>
</dbReference>
<keyword evidence="1" id="KW-0444">Lipid biosynthesis</keyword>
<dbReference type="GO" id="GO:0080019">
    <property type="term" value="F:alcohol-forming very long-chain fatty acyl-CoA reductase activity"/>
    <property type="evidence" value="ECO:0007669"/>
    <property type="project" value="InterPro"/>
</dbReference>
<keyword evidence="1" id="KW-0521">NADP</keyword>
<sequence length="188" mass="20925">MVTKIENESPILQWYTGKSIFITGATGFMGKVLLEKLLYTCTGVKNIYILIRSKRGKNPETRIQEMWSLPLFERLRASQPYAINKIIPVIGDLSSEGLGLNQQDLDLLVNNVNVVFHCAASLKLEATLKDAIEQNTAGTGRVIDVVKKIQNLDVFVYFSTAFCSADIDVFEERVSLGRKDVVIVVNGV</sequence>
<evidence type="ECO:0000256" key="1">
    <source>
        <dbReference type="RuleBase" id="RU363097"/>
    </source>
</evidence>
<accession>A0AA38MLC0</accession>
<comment type="function">
    <text evidence="1">Catalyzes the reduction of fatty acyl-CoA to fatty alcohols.</text>
</comment>
<proteinExistence type="inferred from homology"/>
<evidence type="ECO:0000259" key="2">
    <source>
        <dbReference type="Pfam" id="PF07993"/>
    </source>
</evidence>
<reference evidence="3" key="1">
    <citation type="journal article" date="2023" name="G3 (Bethesda)">
        <title>Whole genome assemblies of Zophobas morio and Tenebrio molitor.</title>
        <authorList>
            <person name="Kaur S."/>
            <person name="Stinson S.A."/>
            <person name="diCenzo G.C."/>
        </authorList>
    </citation>
    <scope>NUCLEOTIDE SEQUENCE</scope>
    <source>
        <strain evidence="3">QUZm001</strain>
    </source>
</reference>
<comment type="catalytic activity">
    <reaction evidence="1">
        <text>a long-chain fatty acyl-CoA + 2 NADPH + 2 H(+) = a long-chain primary fatty alcohol + 2 NADP(+) + CoA</text>
        <dbReference type="Rhea" id="RHEA:52716"/>
        <dbReference type="ChEBI" id="CHEBI:15378"/>
        <dbReference type="ChEBI" id="CHEBI:57287"/>
        <dbReference type="ChEBI" id="CHEBI:57783"/>
        <dbReference type="ChEBI" id="CHEBI:58349"/>
        <dbReference type="ChEBI" id="CHEBI:77396"/>
        <dbReference type="ChEBI" id="CHEBI:83139"/>
        <dbReference type="EC" id="1.2.1.84"/>
    </reaction>
</comment>
<dbReference type="PANTHER" id="PTHR11011">
    <property type="entry name" value="MALE STERILITY PROTEIN 2-RELATED"/>
    <property type="match status" value="1"/>
</dbReference>
<dbReference type="GO" id="GO:0102965">
    <property type="term" value="F:alcohol-forming long-chain fatty acyl-CoA reductase activity"/>
    <property type="evidence" value="ECO:0007669"/>
    <property type="project" value="UniProtKB-EC"/>
</dbReference>
<keyword evidence="1" id="KW-0560">Oxidoreductase</keyword>
<keyword evidence="4" id="KW-1185">Reference proteome</keyword>
<feature type="domain" description="Thioester reductase (TE)" evidence="2">
    <location>
        <begin position="22"/>
        <end position="173"/>
    </location>
</feature>
<dbReference type="SUPFAM" id="SSF51735">
    <property type="entry name" value="NAD(P)-binding Rossmann-fold domains"/>
    <property type="match status" value="1"/>
</dbReference>
<dbReference type="InterPro" id="IPR013120">
    <property type="entry name" value="FAR_NAD-bd"/>
</dbReference>